<dbReference type="PROSITE" id="PS50885">
    <property type="entry name" value="HAMP"/>
    <property type="match status" value="1"/>
</dbReference>
<feature type="domain" description="Methyl-accepting transducer" evidence="12">
    <location>
        <begin position="382"/>
        <end position="618"/>
    </location>
</feature>
<evidence type="ECO:0000256" key="10">
    <source>
        <dbReference type="PROSITE-ProRule" id="PRU00284"/>
    </source>
</evidence>
<keyword evidence="3" id="KW-0488">Methylation</keyword>
<feature type="domain" description="HAMP" evidence="13">
    <location>
        <begin position="310"/>
        <end position="363"/>
    </location>
</feature>
<evidence type="ECO:0000256" key="2">
    <source>
        <dbReference type="ARBA" id="ARBA00022475"/>
    </source>
</evidence>
<organism evidence="14 15">
    <name type="scientific">Cytobacillus gottheilii</name>
    <dbReference type="NCBI Taxonomy" id="859144"/>
    <lineage>
        <taxon>Bacteria</taxon>
        <taxon>Bacillati</taxon>
        <taxon>Bacillota</taxon>
        <taxon>Bacilli</taxon>
        <taxon>Bacillales</taxon>
        <taxon>Bacillaceae</taxon>
        <taxon>Cytobacillus</taxon>
    </lineage>
</organism>
<keyword evidence="5 11" id="KW-0812">Transmembrane</keyword>
<dbReference type="Gene3D" id="1.10.287.950">
    <property type="entry name" value="Methyl-accepting chemotaxis protein"/>
    <property type="match status" value="1"/>
</dbReference>
<dbReference type="SMART" id="SM00283">
    <property type="entry name" value="MA"/>
    <property type="match status" value="1"/>
</dbReference>
<keyword evidence="7 11" id="KW-0472">Membrane</keyword>
<keyword evidence="4" id="KW-0145">Chemotaxis</keyword>
<evidence type="ECO:0000256" key="11">
    <source>
        <dbReference type="SAM" id="Phobius"/>
    </source>
</evidence>
<dbReference type="Gene3D" id="6.10.340.10">
    <property type="match status" value="1"/>
</dbReference>
<dbReference type="PANTHER" id="PTHR32089">
    <property type="entry name" value="METHYL-ACCEPTING CHEMOTAXIS PROTEIN MCPB"/>
    <property type="match status" value="1"/>
</dbReference>
<dbReference type="RefSeq" id="WP_214476644.1">
    <property type="nucleotide sequence ID" value="NZ_CP071709.1"/>
</dbReference>
<dbReference type="InterPro" id="IPR033479">
    <property type="entry name" value="dCache_1"/>
</dbReference>
<dbReference type="PROSITE" id="PS00430">
    <property type="entry name" value="TONB_DEPENDENT_REC_1"/>
    <property type="match status" value="1"/>
</dbReference>
<dbReference type="SUPFAM" id="SSF58104">
    <property type="entry name" value="Methyl-accepting chemotaxis protein (MCP) signaling domain"/>
    <property type="match status" value="1"/>
</dbReference>
<dbReference type="SMART" id="SM00304">
    <property type="entry name" value="HAMP"/>
    <property type="match status" value="1"/>
</dbReference>
<evidence type="ECO:0000313" key="15">
    <source>
        <dbReference type="Proteomes" id="UP000679247"/>
    </source>
</evidence>
<dbReference type="PANTHER" id="PTHR32089:SF114">
    <property type="entry name" value="METHYL-ACCEPTING CHEMOTAXIS PROTEIN MCPB"/>
    <property type="match status" value="1"/>
</dbReference>
<comment type="similarity">
    <text evidence="9">Belongs to the methyl-accepting chemotaxis (MCP) protein family.</text>
</comment>
<reference evidence="14 15" key="1">
    <citation type="submission" date="2021-03" db="EMBL/GenBank/DDBJ databases">
        <title>The first data on the complete genome of the tetrodotoxin-producing bacterium.</title>
        <authorList>
            <person name="Melnikova D.I."/>
            <person name="Nijland R."/>
            <person name="Magarlamov T.Y."/>
        </authorList>
    </citation>
    <scope>NUCLEOTIDE SEQUENCE [LARGE SCALE GENOMIC DNA]</scope>
    <source>
        <strain evidence="14 15">1839</strain>
    </source>
</reference>
<evidence type="ECO:0000256" key="1">
    <source>
        <dbReference type="ARBA" id="ARBA00004651"/>
    </source>
</evidence>
<evidence type="ECO:0000256" key="5">
    <source>
        <dbReference type="ARBA" id="ARBA00022692"/>
    </source>
</evidence>
<comment type="subcellular location">
    <subcellularLocation>
        <location evidence="1">Cell membrane</location>
        <topology evidence="1">Multi-pass membrane protein</topology>
    </subcellularLocation>
</comment>
<dbReference type="CDD" id="cd11386">
    <property type="entry name" value="MCP_signal"/>
    <property type="match status" value="1"/>
</dbReference>
<evidence type="ECO:0000313" key="14">
    <source>
        <dbReference type="EMBL" id="QVY61491.1"/>
    </source>
</evidence>
<dbReference type="Pfam" id="PF00015">
    <property type="entry name" value="MCPsignal"/>
    <property type="match status" value="1"/>
</dbReference>
<dbReference type="PROSITE" id="PS50111">
    <property type="entry name" value="CHEMOTAXIS_TRANSDUC_2"/>
    <property type="match status" value="1"/>
</dbReference>
<evidence type="ECO:0000259" key="13">
    <source>
        <dbReference type="PROSITE" id="PS50885"/>
    </source>
</evidence>
<dbReference type="EMBL" id="CP071709">
    <property type="protein sequence ID" value="QVY61491.1"/>
    <property type="molecule type" value="Genomic_DNA"/>
</dbReference>
<dbReference type="Pfam" id="PF02743">
    <property type="entry name" value="dCache_1"/>
    <property type="match status" value="1"/>
</dbReference>
<name>A0ABX8FAQ8_9BACI</name>
<protein>
    <submittedName>
        <fullName evidence="14">HAMP domain-containing protein</fullName>
    </submittedName>
</protein>
<evidence type="ECO:0000256" key="9">
    <source>
        <dbReference type="ARBA" id="ARBA00029447"/>
    </source>
</evidence>
<evidence type="ECO:0000256" key="8">
    <source>
        <dbReference type="ARBA" id="ARBA00023224"/>
    </source>
</evidence>
<keyword evidence="15" id="KW-1185">Reference proteome</keyword>
<dbReference type="Proteomes" id="UP000679247">
    <property type="component" value="Chromosome"/>
</dbReference>
<dbReference type="CDD" id="cd12914">
    <property type="entry name" value="PDC1_DGC_like"/>
    <property type="match status" value="1"/>
</dbReference>
<evidence type="ECO:0000256" key="3">
    <source>
        <dbReference type="ARBA" id="ARBA00022481"/>
    </source>
</evidence>
<evidence type="ECO:0000256" key="6">
    <source>
        <dbReference type="ARBA" id="ARBA00022989"/>
    </source>
</evidence>
<evidence type="ECO:0000256" key="4">
    <source>
        <dbReference type="ARBA" id="ARBA00022500"/>
    </source>
</evidence>
<dbReference type="CDD" id="cd06225">
    <property type="entry name" value="HAMP"/>
    <property type="match status" value="1"/>
</dbReference>
<feature type="transmembrane region" description="Helical" evidence="11">
    <location>
        <begin position="289"/>
        <end position="309"/>
    </location>
</feature>
<dbReference type="SUPFAM" id="SSF103190">
    <property type="entry name" value="Sensory domain-like"/>
    <property type="match status" value="1"/>
</dbReference>
<keyword evidence="8 10" id="KW-0807">Transducer</keyword>
<dbReference type="InterPro" id="IPR003660">
    <property type="entry name" value="HAMP_dom"/>
</dbReference>
<gene>
    <name evidence="14" type="ORF">J1899_21580</name>
</gene>
<dbReference type="Pfam" id="PF00672">
    <property type="entry name" value="HAMP"/>
    <property type="match status" value="1"/>
</dbReference>
<dbReference type="InterPro" id="IPR029151">
    <property type="entry name" value="Sensor-like_sf"/>
</dbReference>
<dbReference type="Gene3D" id="3.30.450.20">
    <property type="entry name" value="PAS domain"/>
    <property type="match status" value="1"/>
</dbReference>
<dbReference type="InterPro" id="IPR010916">
    <property type="entry name" value="TonB_box_CS"/>
</dbReference>
<keyword evidence="2" id="KW-1003">Cell membrane</keyword>
<dbReference type="InterPro" id="IPR004089">
    <property type="entry name" value="MCPsignal_dom"/>
</dbReference>
<accession>A0ABX8FAQ8</accession>
<evidence type="ECO:0000256" key="7">
    <source>
        <dbReference type="ARBA" id="ARBA00023136"/>
    </source>
</evidence>
<proteinExistence type="inferred from homology"/>
<sequence length="668" mass="71483">MKKRASGSANIRTKFILYFLLIGLIPLAAASYLIYETSSKEVVSNEKEWLGAETENTVSSMEDWILKRLDEITIISKSNAIINGDLEERSQIMSVVKEQDPNYETVVVTGQDGIVEAHTTASNVGTLNLSDRDYFINGMKGEQTISNVIVSKATGNRIIVVATPITSEQGDILGVVSASVNFESLVQQFLEDEEGTNNGTYPVLIDQENVIQYHPETELVGTTVDEASFSADLKGLLEEGKTASGTKTIQENGEDLLVSYAPLQAGGFGIYLFTPLDVVLTVTDSIRNIAIIIIIAAFILITLAAVLIANGISKPIKQLTGQVQTIAAGDLTGEKLAIRSKDELGILAKDISTMKENLHSLILQVKEGSEQTASTSAQLAASADQSNQTSMLIAESMQTVAEGASAQSEMVSESVQALDEVAQGIQQMAEASALITEKSNVTLDKAGAGSGSVEKTIEQMNAIHESVIGSDQLTQSLIVRSQDITKILNAITAIADQTNLLALNAAIEAARAGEHGKGFAVVADEVRKLAEESQRSSKEISNIITEIQYDIEQSSKSMKSVIDEVQNGVIVAKDTRELFMEIVELTKDVADHISEMSATSEEISAAAEEVSASFNEISTITKTTTSSTQEVAAGAEEQLAAIEEMSSSARNLSDLALELQNAVTKFKL</sequence>
<evidence type="ECO:0000259" key="12">
    <source>
        <dbReference type="PROSITE" id="PS50111"/>
    </source>
</evidence>
<keyword evidence="6 11" id="KW-1133">Transmembrane helix</keyword>